<dbReference type="Proteomes" id="UP000034050">
    <property type="component" value="Unassembled WGS sequence"/>
</dbReference>
<feature type="transmembrane region" description="Helical" evidence="1">
    <location>
        <begin position="163"/>
        <end position="190"/>
    </location>
</feature>
<reference evidence="2 3" key="1">
    <citation type="journal article" date="2015" name="Nature">
        <title>rRNA introns, odd ribosomes, and small enigmatic genomes across a large radiation of phyla.</title>
        <authorList>
            <person name="Brown C.T."/>
            <person name="Hug L.A."/>
            <person name="Thomas B.C."/>
            <person name="Sharon I."/>
            <person name="Castelle C.J."/>
            <person name="Singh A."/>
            <person name="Wilkins M.J."/>
            <person name="Williams K.H."/>
            <person name="Banfield J.F."/>
        </authorList>
    </citation>
    <scope>NUCLEOTIDE SEQUENCE [LARGE SCALE GENOMIC DNA]</scope>
</reference>
<keyword evidence="1" id="KW-0472">Membrane</keyword>
<evidence type="ECO:0008006" key="4">
    <source>
        <dbReference type="Google" id="ProtNLM"/>
    </source>
</evidence>
<feature type="transmembrane region" description="Helical" evidence="1">
    <location>
        <begin position="362"/>
        <end position="379"/>
    </location>
</feature>
<proteinExistence type="predicted"/>
<protein>
    <recommendedName>
        <fullName evidence="4">Glycosyltransferase RgtA/B/C/D-like domain-containing protein</fullName>
    </recommendedName>
</protein>
<feature type="transmembrane region" description="Helical" evidence="1">
    <location>
        <begin position="132"/>
        <end position="157"/>
    </location>
</feature>
<evidence type="ECO:0000313" key="3">
    <source>
        <dbReference type="Proteomes" id="UP000034050"/>
    </source>
</evidence>
<keyword evidence="1" id="KW-0812">Transmembrane</keyword>
<dbReference type="STRING" id="1618446.UV61_C0002G0127"/>
<evidence type="ECO:0000256" key="1">
    <source>
        <dbReference type="SAM" id="Phobius"/>
    </source>
</evidence>
<organism evidence="2 3">
    <name type="scientific">Candidatus Gottesmanbacteria bacterium GW2011_GWB1_43_11</name>
    <dbReference type="NCBI Taxonomy" id="1618446"/>
    <lineage>
        <taxon>Bacteria</taxon>
        <taxon>Candidatus Gottesmaniibacteriota</taxon>
    </lineage>
</organism>
<name>A0A0G1EWK7_9BACT</name>
<feature type="transmembrane region" description="Helical" evidence="1">
    <location>
        <begin position="90"/>
        <end position="111"/>
    </location>
</feature>
<sequence>MIRKKSYEFPYFWILAFAAFTFFLFLPAFKSYFFQDDWFSFSISQASTIQDFLNFFIPRSDVIYYRPLGMQIPFFLVRKLFGINPLPFKVATLLAHFLNGYIVYLLFIKLLNKRLLGLVASFLYLTSATHQIIFYWSATFAFILAPTFYFGSFLFFAKRRNLISFRLFCLGLLTNELLITIPIILTLWSWFEERQIRIRHLIHYWFVLGIYLVARFVVFGLPEGGNYSFSLNLKQPVITLRNFTLWVFNWPEEIQAQFTRIFSLNRLFLQEFASSIAIFSALTTVFIVFFILIPLFIRVRTKRVHLNSRIILFGISWFIITSFPVLFLVSHAFTYYVPIPLFGVLLVGFGLFDAYSGLKYGLRYKVILLCVFSALWYYSALENMRLNQLIHWAPQRADKSRFLVSRFKEKYTHVSKGAIIIVTVGGYKEYRWALGDQNAFQALLNDQTILTYFGQTSYYFADRGIIDKEQQTQIEKTLYIIP</sequence>
<accession>A0A0G1EWK7</accession>
<dbReference type="AlphaFoldDB" id="A0A0G1EWK7"/>
<feature type="transmembrane region" description="Helical" evidence="1">
    <location>
        <begin position="202"/>
        <end position="221"/>
    </location>
</feature>
<comment type="caution">
    <text evidence="2">The sequence shown here is derived from an EMBL/GenBank/DDBJ whole genome shotgun (WGS) entry which is preliminary data.</text>
</comment>
<feature type="transmembrane region" description="Helical" evidence="1">
    <location>
        <begin position="309"/>
        <end position="329"/>
    </location>
</feature>
<dbReference type="EMBL" id="LCFD01000002">
    <property type="protein sequence ID" value="KKS87406.1"/>
    <property type="molecule type" value="Genomic_DNA"/>
</dbReference>
<keyword evidence="1" id="KW-1133">Transmembrane helix</keyword>
<evidence type="ECO:0000313" key="2">
    <source>
        <dbReference type="EMBL" id="KKS87406.1"/>
    </source>
</evidence>
<feature type="transmembrane region" description="Helical" evidence="1">
    <location>
        <begin position="12"/>
        <end position="29"/>
    </location>
</feature>
<feature type="transmembrane region" description="Helical" evidence="1">
    <location>
        <begin position="272"/>
        <end position="297"/>
    </location>
</feature>
<feature type="transmembrane region" description="Helical" evidence="1">
    <location>
        <begin position="335"/>
        <end position="355"/>
    </location>
</feature>
<gene>
    <name evidence="2" type="ORF">UV61_C0002G0127</name>
</gene>